<reference evidence="1 2" key="1">
    <citation type="submission" date="2016-10" db="EMBL/GenBank/DDBJ databases">
        <title>Lutibacter sp. LPB0138, isolated from marine gastropod.</title>
        <authorList>
            <person name="Kim E."/>
            <person name="Yi H."/>
        </authorList>
    </citation>
    <scope>NUCLEOTIDE SEQUENCE [LARGE SCALE GENOMIC DNA]</scope>
    <source>
        <strain evidence="1 2">LPB0138</strain>
    </source>
</reference>
<gene>
    <name evidence="1" type="ORF">LPB138_01015</name>
</gene>
<evidence type="ECO:0000313" key="2">
    <source>
        <dbReference type="Proteomes" id="UP000176050"/>
    </source>
</evidence>
<dbReference type="EMBL" id="CP017478">
    <property type="protein sequence ID" value="AOW19347.1"/>
    <property type="molecule type" value="Genomic_DNA"/>
</dbReference>
<sequence>MKYKELKEIEIDKLEFDKNNPRLPKKLYGASESDVIHWMLLDASLLDLIASIASNGFFPGEPLLVIEKNDKYTVIEGNRRLASCKILNDPSLASVKTKSVSNVLESTDSRNIPEKLPAFVFEEREDILAYLGYRHVTGVKSWGALPKAKYLFELFQLIKDDISLKDKCKLLAKQIGSRGDYVLRLLTSYQLFLEMEKNEFFGIKNLSEENIEFSNLVDSATRFGNISKFLNIDFDNEIPLENLDMDRYSELAEWLFKRDEENKTKLGENRNIRLLNQVVTNDKALTAFRADTSIKEAYLLTSVPDEIFTKSIASSLKNLINADDVKESLNTKIPDDTFKDLDELESLVKHIKDFIS</sequence>
<keyword evidence="2" id="KW-1185">Reference proteome</keyword>
<dbReference type="Proteomes" id="UP000176050">
    <property type="component" value="Chromosome"/>
</dbReference>
<organism evidence="1 2">
    <name type="scientific">Urechidicola croceus</name>
    <dbReference type="NCBI Taxonomy" id="1850246"/>
    <lineage>
        <taxon>Bacteria</taxon>
        <taxon>Pseudomonadati</taxon>
        <taxon>Bacteroidota</taxon>
        <taxon>Flavobacteriia</taxon>
        <taxon>Flavobacteriales</taxon>
        <taxon>Flavobacteriaceae</taxon>
        <taxon>Urechidicola</taxon>
    </lineage>
</organism>
<name>A0A1D8P468_9FLAO</name>
<dbReference type="AlphaFoldDB" id="A0A1D8P468"/>
<dbReference type="STRING" id="1850246.LPB138_01015"/>
<dbReference type="InterPro" id="IPR036086">
    <property type="entry name" value="ParB/Sulfiredoxin_sf"/>
</dbReference>
<protein>
    <submittedName>
        <fullName evidence="1">Uncharacterized protein</fullName>
    </submittedName>
</protein>
<proteinExistence type="predicted"/>
<evidence type="ECO:0000313" key="1">
    <source>
        <dbReference type="EMBL" id="AOW19347.1"/>
    </source>
</evidence>
<dbReference type="KEGG" id="lul:LPB138_01015"/>
<dbReference type="Gene3D" id="3.90.1530.10">
    <property type="entry name" value="Conserved hypothetical protein from pyrococcus furiosus pfu- 392566-001, ParB domain"/>
    <property type="match status" value="1"/>
</dbReference>
<dbReference type="SUPFAM" id="SSF110849">
    <property type="entry name" value="ParB/Sulfiredoxin"/>
    <property type="match status" value="1"/>
</dbReference>
<accession>A0A1D8P468</accession>
<dbReference type="OrthoDB" id="9769293at2"/>
<dbReference type="CDD" id="cd16387">
    <property type="entry name" value="ParB_N_Srx"/>
    <property type="match status" value="1"/>
</dbReference>
<dbReference type="RefSeq" id="WP_070235475.1">
    <property type="nucleotide sequence ID" value="NZ_CP017478.1"/>
</dbReference>